<organism evidence="1 2">
    <name type="scientific">Clonostachys rosea f. rosea IK726</name>
    <dbReference type="NCBI Taxonomy" id="1349383"/>
    <lineage>
        <taxon>Eukaryota</taxon>
        <taxon>Fungi</taxon>
        <taxon>Dikarya</taxon>
        <taxon>Ascomycota</taxon>
        <taxon>Pezizomycotina</taxon>
        <taxon>Sordariomycetes</taxon>
        <taxon>Hypocreomycetidae</taxon>
        <taxon>Hypocreales</taxon>
        <taxon>Bionectriaceae</taxon>
        <taxon>Clonostachys</taxon>
    </lineage>
</organism>
<comment type="caution">
    <text evidence="1">The sequence shown here is derived from an EMBL/GenBank/DDBJ whole genome shotgun (WGS) entry which is preliminary data.</text>
</comment>
<accession>A0ACA9UDL4</accession>
<name>A0ACA9UDL4_BIOOC</name>
<proteinExistence type="predicted"/>
<gene>
    <name evidence="1" type="ORF">CRV2_00022278</name>
</gene>
<protein>
    <submittedName>
        <fullName evidence="1">Uncharacterized protein</fullName>
    </submittedName>
</protein>
<reference evidence="1" key="2">
    <citation type="submission" date="2021-10" db="EMBL/GenBank/DDBJ databases">
        <authorList>
            <person name="Piombo E."/>
        </authorList>
    </citation>
    <scope>NUCLEOTIDE SEQUENCE</scope>
</reference>
<dbReference type="EMBL" id="CADEHS020000187">
    <property type="protein sequence ID" value="CAG9950572.1"/>
    <property type="molecule type" value="Genomic_DNA"/>
</dbReference>
<evidence type="ECO:0000313" key="1">
    <source>
        <dbReference type="EMBL" id="CAG9950572.1"/>
    </source>
</evidence>
<sequence length="60" mass="6597">MNKKLSSLKRSYIKIKAQTRLPKLAEDLNDMALHANSLLLAVNMEVTASVATPGKLSIKM</sequence>
<keyword evidence="2" id="KW-1185">Reference proteome</keyword>
<evidence type="ECO:0000313" key="2">
    <source>
        <dbReference type="Proteomes" id="UP000836387"/>
    </source>
</evidence>
<reference evidence="1" key="1">
    <citation type="submission" date="2020-04" db="EMBL/GenBank/DDBJ databases">
        <authorList>
            <person name="Broberg M."/>
        </authorList>
    </citation>
    <scope>NUCLEOTIDE SEQUENCE</scope>
</reference>
<dbReference type="Proteomes" id="UP000836387">
    <property type="component" value="Unassembled WGS sequence"/>
</dbReference>